<dbReference type="EMBL" id="JAWDGP010007575">
    <property type="protein sequence ID" value="KAK3712877.1"/>
    <property type="molecule type" value="Genomic_DNA"/>
</dbReference>
<comment type="caution">
    <text evidence="1">The sequence shown here is derived from an EMBL/GenBank/DDBJ whole genome shotgun (WGS) entry which is preliminary data.</text>
</comment>
<dbReference type="Proteomes" id="UP001283361">
    <property type="component" value="Unassembled WGS sequence"/>
</dbReference>
<accession>A0AAE1CMU1</accession>
<organism evidence="1 2">
    <name type="scientific">Elysia crispata</name>
    <name type="common">lettuce slug</name>
    <dbReference type="NCBI Taxonomy" id="231223"/>
    <lineage>
        <taxon>Eukaryota</taxon>
        <taxon>Metazoa</taxon>
        <taxon>Spiralia</taxon>
        <taxon>Lophotrochozoa</taxon>
        <taxon>Mollusca</taxon>
        <taxon>Gastropoda</taxon>
        <taxon>Heterobranchia</taxon>
        <taxon>Euthyneura</taxon>
        <taxon>Panpulmonata</taxon>
        <taxon>Sacoglossa</taxon>
        <taxon>Placobranchoidea</taxon>
        <taxon>Plakobranchidae</taxon>
        <taxon>Elysia</taxon>
    </lineage>
</organism>
<evidence type="ECO:0000313" key="1">
    <source>
        <dbReference type="EMBL" id="KAK3712877.1"/>
    </source>
</evidence>
<protein>
    <submittedName>
        <fullName evidence="1">Uncharacterized protein</fullName>
    </submittedName>
</protein>
<dbReference type="AlphaFoldDB" id="A0AAE1CMU1"/>
<evidence type="ECO:0000313" key="2">
    <source>
        <dbReference type="Proteomes" id="UP001283361"/>
    </source>
</evidence>
<sequence length="66" mass="7465">MIDDLRRGDRVAVITDCWTSRSTDSYITVTVLFIGPDWQPKSGVLPAMIHNQRHTAGHLADMIRDI</sequence>
<proteinExistence type="predicted"/>
<reference evidence="1" key="1">
    <citation type="journal article" date="2023" name="G3 (Bethesda)">
        <title>A reference genome for the long-term kleptoplast-retaining sea slug Elysia crispata morphotype clarki.</title>
        <authorList>
            <person name="Eastman K.E."/>
            <person name="Pendleton A.L."/>
            <person name="Shaikh M.A."/>
            <person name="Suttiyut T."/>
            <person name="Ogas R."/>
            <person name="Tomko P."/>
            <person name="Gavelis G."/>
            <person name="Widhalm J.R."/>
            <person name="Wisecaver J.H."/>
        </authorList>
    </citation>
    <scope>NUCLEOTIDE SEQUENCE</scope>
    <source>
        <strain evidence="1">ECLA1</strain>
    </source>
</reference>
<gene>
    <name evidence="1" type="ORF">RRG08_034017</name>
</gene>
<keyword evidence="2" id="KW-1185">Reference proteome</keyword>
<name>A0AAE1CMU1_9GAST</name>